<dbReference type="GO" id="GO:0016579">
    <property type="term" value="P:protein deubiquitination"/>
    <property type="evidence" value="ECO:0007669"/>
    <property type="project" value="InterPro"/>
</dbReference>
<dbReference type="Pfam" id="PF25242">
    <property type="entry name" value="Ubiquitin_UBP8"/>
    <property type="match status" value="1"/>
</dbReference>
<reference evidence="4" key="1">
    <citation type="submission" date="2022-06" db="EMBL/GenBank/DDBJ databases">
        <title>Uncovering the hologenomic basis of an extraordinary plant invasion.</title>
        <authorList>
            <person name="Bieker V.C."/>
            <person name="Martin M.D."/>
            <person name="Gilbert T."/>
            <person name="Hodgins K."/>
            <person name="Battlay P."/>
            <person name="Petersen B."/>
            <person name="Wilson J."/>
        </authorList>
    </citation>
    <scope>NUCLEOTIDE SEQUENCE</scope>
    <source>
        <strain evidence="4">AA19_3_7</strain>
        <tissue evidence="4">Leaf</tissue>
    </source>
</reference>
<keyword evidence="2" id="KW-0645">Protease</keyword>
<comment type="caution">
    <text evidence="4">The sequence shown here is derived from an EMBL/GenBank/DDBJ whole genome shotgun (WGS) entry which is preliminary data.</text>
</comment>
<dbReference type="InterPro" id="IPR038765">
    <property type="entry name" value="Papain-like_cys_pep_sf"/>
</dbReference>
<organism evidence="4 5">
    <name type="scientific">Ambrosia artemisiifolia</name>
    <name type="common">Common ragweed</name>
    <dbReference type="NCBI Taxonomy" id="4212"/>
    <lineage>
        <taxon>Eukaryota</taxon>
        <taxon>Viridiplantae</taxon>
        <taxon>Streptophyta</taxon>
        <taxon>Embryophyta</taxon>
        <taxon>Tracheophyta</taxon>
        <taxon>Spermatophyta</taxon>
        <taxon>Magnoliopsida</taxon>
        <taxon>eudicotyledons</taxon>
        <taxon>Gunneridae</taxon>
        <taxon>Pentapetalae</taxon>
        <taxon>asterids</taxon>
        <taxon>campanulids</taxon>
        <taxon>Asterales</taxon>
        <taxon>Asteraceae</taxon>
        <taxon>Asteroideae</taxon>
        <taxon>Heliantheae alliance</taxon>
        <taxon>Heliantheae</taxon>
        <taxon>Ambrosia</taxon>
    </lineage>
</organism>
<keyword evidence="2" id="KW-0378">Hydrolase</keyword>
<evidence type="ECO:0000313" key="5">
    <source>
        <dbReference type="Proteomes" id="UP001206925"/>
    </source>
</evidence>
<comment type="catalytic activity">
    <reaction evidence="2">
        <text>Thiol-dependent hydrolysis of ester, thioester, amide, peptide and isopeptide bonds formed by the C-terminal Gly of ubiquitin (a 76-residue protein attached to proteins as an intracellular targeting signal).</text>
        <dbReference type="EC" id="3.4.19.12"/>
    </reaction>
</comment>
<dbReference type="InterPro" id="IPR057372">
    <property type="entry name" value="Ubiquitin_UBP8/5"/>
</dbReference>
<keyword evidence="2" id="KW-0788">Thiol protease</keyword>
<dbReference type="PANTHER" id="PTHR21646:SF75">
    <property type="entry name" value="UBIQUITIN CARBOXYL-TERMINAL HYDROLASE"/>
    <property type="match status" value="1"/>
</dbReference>
<dbReference type="PROSITE" id="PS00973">
    <property type="entry name" value="USP_2"/>
    <property type="match status" value="1"/>
</dbReference>
<evidence type="ECO:0000313" key="4">
    <source>
        <dbReference type="EMBL" id="KAI7728688.1"/>
    </source>
</evidence>
<protein>
    <recommendedName>
        <fullName evidence="2">Ubiquitin carboxyl-terminal hydrolase</fullName>
        <ecNumber evidence="2">3.4.19.12</ecNumber>
    </recommendedName>
</protein>
<dbReference type="InterPro" id="IPR050185">
    <property type="entry name" value="Ub_carboxyl-term_hydrolase"/>
</dbReference>
<evidence type="ECO:0000256" key="1">
    <source>
        <dbReference type="ARBA" id="ARBA00009085"/>
    </source>
</evidence>
<dbReference type="InterPro" id="IPR028889">
    <property type="entry name" value="USP"/>
</dbReference>
<name>A0AAD5BS65_AMBAR</name>
<dbReference type="InterPro" id="IPR018200">
    <property type="entry name" value="USP_CS"/>
</dbReference>
<dbReference type="Pfam" id="PF00443">
    <property type="entry name" value="UCH"/>
    <property type="match status" value="1"/>
</dbReference>
<dbReference type="AlphaFoldDB" id="A0AAD5BS65"/>
<dbReference type="PROSITE" id="PS00972">
    <property type="entry name" value="USP_1"/>
    <property type="match status" value="1"/>
</dbReference>
<gene>
    <name evidence="4" type="ORF">M8C21_019059</name>
</gene>
<dbReference type="PROSITE" id="PS50235">
    <property type="entry name" value="USP_3"/>
    <property type="match status" value="1"/>
</dbReference>
<proteinExistence type="inferred from homology"/>
<keyword evidence="2" id="KW-0833">Ubl conjugation pathway</keyword>
<dbReference type="PANTHER" id="PTHR21646">
    <property type="entry name" value="UBIQUITIN CARBOXYL-TERMINAL HYDROLASE"/>
    <property type="match status" value="1"/>
</dbReference>
<dbReference type="GO" id="GO:0004843">
    <property type="term" value="F:cysteine-type deubiquitinase activity"/>
    <property type="evidence" value="ECO:0007669"/>
    <property type="project" value="UniProtKB-UniRule"/>
</dbReference>
<evidence type="ECO:0000256" key="2">
    <source>
        <dbReference type="RuleBase" id="RU366025"/>
    </source>
</evidence>
<dbReference type="EC" id="3.4.19.12" evidence="2"/>
<dbReference type="EMBL" id="JAMZMK010011166">
    <property type="protein sequence ID" value="KAI7728688.1"/>
    <property type="molecule type" value="Genomic_DNA"/>
</dbReference>
<evidence type="ECO:0000259" key="3">
    <source>
        <dbReference type="PROSITE" id="PS50235"/>
    </source>
</evidence>
<dbReference type="InterPro" id="IPR001394">
    <property type="entry name" value="Peptidase_C19_UCH"/>
</dbReference>
<dbReference type="Gene3D" id="3.90.70.10">
    <property type="entry name" value="Cysteine proteinases"/>
    <property type="match status" value="2"/>
</dbReference>
<comment type="similarity">
    <text evidence="1 2">Belongs to the peptidase C19 family.</text>
</comment>
<comment type="function">
    <text evidence="2">Recognizes and hydrolyzes the peptide bond at the C-terminal Gly of ubiquitin. Involved in the processing of poly-ubiquitin precursors as well as that of ubiquitinated proteins.</text>
</comment>
<dbReference type="SUPFAM" id="SSF54001">
    <property type="entry name" value="Cysteine proteinases"/>
    <property type="match status" value="1"/>
</dbReference>
<keyword evidence="5" id="KW-1185">Reference proteome</keyword>
<dbReference type="GO" id="GO:0006508">
    <property type="term" value="P:proteolysis"/>
    <property type="evidence" value="ECO:0007669"/>
    <property type="project" value="UniProtKB-KW"/>
</dbReference>
<accession>A0AAD5BS65</accession>
<dbReference type="CDD" id="cd02674">
    <property type="entry name" value="Peptidase_C19R"/>
    <property type="match status" value="1"/>
</dbReference>
<dbReference type="Proteomes" id="UP001206925">
    <property type="component" value="Unassembled WGS sequence"/>
</dbReference>
<sequence length="809" mass="92471">MDPFSFPTDDDDLIFTDSTTTTPSIHEHKLYLVHHRWWNEVRESVFKEVEGVVYATSSGFSDDFESEIVLNMRSESDGDDCDQGEQGVSGREYALILEWMFYMALKWLDNEVGAFNKCCQIFSVNSGLLRIWDFSGQITKFFLQGKTLPDNSELVNEEIFLELQVYGLSYDITLKENEMVIEDSETELKVNGQFDKVKSYVTLGEPPLASSFNERYNLGLTGLYNLGNTCYMNSAIQCLVHTPQLVDYFLGDFRKDLNFENPLGMNGKLALAFGDLLRQLWTPDTTSVNPRVFKSRLAAFAPQFGGYNQHDSQEFLAFLLDGLHEDLNRVKIKPYIEIKDVDGIPDKEVADEHWRNHLARNDSVIVDLCQGQYRSTLICPLCKKHSVTFDPFLYLSLPLPSTTMRAMTLTVLTTDGSNMPSPVTVTVPKFGKFKDLIQALSTACSLRDDETLLVAEIFNNRILHFMDKPYDSLELVRDYDQLVAYRLSKDQDSLPLVVFTHCHSEESNDQGGPPFRRFGIPLVARIPECSDGLELHRKFLQLVNPLAMPEEFSLDYLDDESVNNANQDTEISDVAIDDASSSGEVKGKSSVDERFYFSLETEGFFPEISKIVMDEPLLIPETRKISILVSWSDEALKQYDTCILDRLPETSASPLFSNNLPELVSLSKCLEAFLKEEPLGPEDMYCPKCKEHRQASKKLDLWRLPEILVIHLKRFSYNQYHKDKLETFVDFPIVDLDLSYYTVYIDSQPSIRYKLYAVSNHYGGMGGGHYTAFAQCGEQWYEFNDSHVYPISEGQIKTFAAYVLFYKRI</sequence>
<feature type="domain" description="USP" evidence="3">
    <location>
        <begin position="221"/>
        <end position="809"/>
    </location>
</feature>